<dbReference type="RefSeq" id="WP_281380507.1">
    <property type="nucleotide sequence ID" value="NZ_JACHXR010000015.1"/>
</dbReference>
<gene>
    <name evidence="1" type="ORF">FHR97_003597</name>
</gene>
<sequence>MRLGRRSEPHLEHFAGTRVVANPGGYPDEFAPPLFRPELVIEV</sequence>
<name>A0A7W5HMM8_9GAMM</name>
<dbReference type="Proteomes" id="UP000518892">
    <property type="component" value="Unassembled WGS sequence"/>
</dbReference>
<dbReference type="AlphaFoldDB" id="A0A7W5HMM8"/>
<proteinExistence type="predicted"/>
<keyword evidence="2" id="KW-1185">Reference proteome</keyword>
<organism evidence="1 2">
    <name type="scientific">Halomonas stenophila</name>
    <dbReference type="NCBI Taxonomy" id="795312"/>
    <lineage>
        <taxon>Bacteria</taxon>
        <taxon>Pseudomonadati</taxon>
        <taxon>Pseudomonadota</taxon>
        <taxon>Gammaproteobacteria</taxon>
        <taxon>Oceanospirillales</taxon>
        <taxon>Halomonadaceae</taxon>
        <taxon>Halomonas</taxon>
    </lineage>
</organism>
<accession>A0A7W5HMM8</accession>
<dbReference type="EMBL" id="JACHXR010000015">
    <property type="protein sequence ID" value="MBB3232719.1"/>
    <property type="molecule type" value="Genomic_DNA"/>
</dbReference>
<evidence type="ECO:0000313" key="1">
    <source>
        <dbReference type="EMBL" id="MBB3232719.1"/>
    </source>
</evidence>
<reference evidence="1 2" key="1">
    <citation type="submission" date="2020-08" db="EMBL/GenBank/DDBJ databases">
        <title>Genomic Encyclopedia of Type Strains, Phase III (KMG-III): the genomes of soil and plant-associated and newly described type strains.</title>
        <authorList>
            <person name="Whitman W."/>
        </authorList>
    </citation>
    <scope>NUCLEOTIDE SEQUENCE [LARGE SCALE GENOMIC DNA]</scope>
    <source>
        <strain evidence="1 2">CECT 7744</strain>
    </source>
</reference>
<evidence type="ECO:0000313" key="2">
    <source>
        <dbReference type="Proteomes" id="UP000518892"/>
    </source>
</evidence>
<protein>
    <submittedName>
        <fullName evidence="1">Uncharacterized protein</fullName>
    </submittedName>
</protein>
<comment type="caution">
    <text evidence="1">The sequence shown here is derived from an EMBL/GenBank/DDBJ whole genome shotgun (WGS) entry which is preliminary data.</text>
</comment>